<name>A0ABR4FGZ4_9EURO</name>
<evidence type="ECO:0000313" key="2">
    <source>
        <dbReference type="EMBL" id="KAL2782512.1"/>
    </source>
</evidence>
<feature type="domain" description="Phosphoribosyltransferase" evidence="1">
    <location>
        <begin position="16"/>
        <end position="60"/>
    </location>
</feature>
<dbReference type="EMBL" id="JBFTWV010000406">
    <property type="protein sequence ID" value="KAL2782512.1"/>
    <property type="molecule type" value="Genomic_DNA"/>
</dbReference>
<evidence type="ECO:0000313" key="3">
    <source>
        <dbReference type="Proteomes" id="UP001610563"/>
    </source>
</evidence>
<dbReference type="InterPro" id="IPR000836">
    <property type="entry name" value="PRTase_dom"/>
</dbReference>
<dbReference type="Pfam" id="PF00156">
    <property type="entry name" value="Pribosyltran"/>
    <property type="match status" value="1"/>
</dbReference>
<keyword evidence="3" id="KW-1185">Reference proteome</keyword>
<evidence type="ECO:0000259" key="1">
    <source>
        <dbReference type="Pfam" id="PF00156"/>
    </source>
</evidence>
<dbReference type="Gene3D" id="3.40.50.2020">
    <property type="match status" value="1"/>
</dbReference>
<protein>
    <recommendedName>
        <fullName evidence="1">Phosphoribosyltransferase domain-containing protein</fullName>
    </recommendedName>
</protein>
<dbReference type="CDD" id="cd06223">
    <property type="entry name" value="PRTases_typeI"/>
    <property type="match status" value="1"/>
</dbReference>
<sequence>MSTEVLGKCFEMEKGLLSKEMSVVVVDDVLASGHTLCAMLQLLNQAGISTEKIHVMVVAEFPAHGGRRFVRERGFGSVKVQSLLVFSGL</sequence>
<reference evidence="2 3" key="1">
    <citation type="submission" date="2024-07" db="EMBL/GenBank/DDBJ databases">
        <title>Section-level genome sequencing and comparative genomics of Aspergillus sections Usti and Cavernicolus.</title>
        <authorList>
            <consortium name="Lawrence Berkeley National Laboratory"/>
            <person name="Nybo J.L."/>
            <person name="Vesth T.C."/>
            <person name="Theobald S."/>
            <person name="Frisvad J.C."/>
            <person name="Larsen T.O."/>
            <person name="Kjaerboelling I."/>
            <person name="Rothschild-Mancinelli K."/>
            <person name="Lyhne E.K."/>
            <person name="Kogle M.E."/>
            <person name="Barry K."/>
            <person name="Clum A."/>
            <person name="Na H."/>
            <person name="Ledsgaard L."/>
            <person name="Lin J."/>
            <person name="Lipzen A."/>
            <person name="Kuo A."/>
            <person name="Riley R."/>
            <person name="Mondo S."/>
            <person name="Labutti K."/>
            <person name="Haridas S."/>
            <person name="Pangalinan J."/>
            <person name="Salamov A.A."/>
            <person name="Simmons B.A."/>
            <person name="Magnuson J.K."/>
            <person name="Chen J."/>
            <person name="Drula E."/>
            <person name="Henrissat B."/>
            <person name="Wiebenga A."/>
            <person name="Lubbers R.J."/>
            <person name="Gomes A.C."/>
            <person name="Makela M.R."/>
            <person name="Stajich J."/>
            <person name="Grigoriev I.V."/>
            <person name="Mortensen U.H."/>
            <person name="De Vries R.P."/>
            <person name="Baker S.E."/>
            <person name="Andersen M.R."/>
        </authorList>
    </citation>
    <scope>NUCLEOTIDE SEQUENCE [LARGE SCALE GENOMIC DNA]</scope>
    <source>
        <strain evidence="2 3">CBS 209.92</strain>
    </source>
</reference>
<gene>
    <name evidence="2" type="ORF">BJX66DRAFT_188828</name>
</gene>
<dbReference type="Proteomes" id="UP001610563">
    <property type="component" value="Unassembled WGS sequence"/>
</dbReference>
<organism evidence="2 3">
    <name type="scientific">Aspergillus keveii</name>
    <dbReference type="NCBI Taxonomy" id="714993"/>
    <lineage>
        <taxon>Eukaryota</taxon>
        <taxon>Fungi</taxon>
        <taxon>Dikarya</taxon>
        <taxon>Ascomycota</taxon>
        <taxon>Pezizomycotina</taxon>
        <taxon>Eurotiomycetes</taxon>
        <taxon>Eurotiomycetidae</taxon>
        <taxon>Eurotiales</taxon>
        <taxon>Aspergillaceae</taxon>
        <taxon>Aspergillus</taxon>
        <taxon>Aspergillus subgen. Nidulantes</taxon>
    </lineage>
</organism>
<accession>A0ABR4FGZ4</accession>
<comment type="caution">
    <text evidence="2">The sequence shown here is derived from an EMBL/GenBank/DDBJ whole genome shotgun (WGS) entry which is preliminary data.</text>
</comment>
<proteinExistence type="predicted"/>
<dbReference type="InterPro" id="IPR029057">
    <property type="entry name" value="PRTase-like"/>
</dbReference>
<dbReference type="SUPFAM" id="SSF53271">
    <property type="entry name" value="PRTase-like"/>
    <property type="match status" value="1"/>
</dbReference>